<dbReference type="SUPFAM" id="SSF103473">
    <property type="entry name" value="MFS general substrate transporter"/>
    <property type="match status" value="1"/>
</dbReference>
<dbReference type="PANTHER" id="PTHR23507">
    <property type="entry name" value="ZGC:174356"/>
    <property type="match status" value="1"/>
</dbReference>
<dbReference type="PANTHER" id="PTHR23507:SF1">
    <property type="entry name" value="FI18259P1-RELATED"/>
    <property type="match status" value="1"/>
</dbReference>
<reference evidence="6 7" key="1">
    <citation type="journal article" date="2012" name="Eukaryot. Cell">
        <title>Draft genome sequence of Aspergillus oryzae strain 3.042.</title>
        <authorList>
            <person name="Zhao G."/>
            <person name="Yao Y."/>
            <person name="Qi W."/>
            <person name="Wang C."/>
            <person name="Hou L."/>
            <person name="Zeng B."/>
            <person name="Cao X."/>
        </authorList>
    </citation>
    <scope>NUCLEOTIDE SEQUENCE [LARGE SCALE GENOMIC DNA]</scope>
    <source>
        <strain evidence="6 7">3.042</strain>
    </source>
</reference>
<evidence type="ECO:0000256" key="3">
    <source>
        <dbReference type="ARBA" id="ARBA00022989"/>
    </source>
</evidence>
<reference evidence="7" key="2">
    <citation type="submission" date="2012-06" db="EMBL/GenBank/DDBJ databases">
        <title>Comparative genomic analyses of Aspergillus oryzae 3.042 and A. oryzae RIB40 for soy-sauce fermentation.</title>
        <authorList>
            <person name="Zhao G."/>
            <person name="Hou L."/>
            <person name="Wang C."/>
            <person name="Cao X."/>
        </authorList>
    </citation>
    <scope>NUCLEOTIDE SEQUENCE [LARGE SCALE GENOMIC DNA]</scope>
    <source>
        <strain evidence="7">3.042</strain>
    </source>
</reference>
<dbReference type="GO" id="GO:0022857">
    <property type="term" value="F:transmembrane transporter activity"/>
    <property type="evidence" value="ECO:0007669"/>
    <property type="project" value="TreeGrafter"/>
</dbReference>
<keyword evidence="4 5" id="KW-0472">Membrane</keyword>
<dbReference type="EMBL" id="AKHY01000126">
    <property type="protein sequence ID" value="EIT79518.1"/>
    <property type="molecule type" value="Genomic_DNA"/>
</dbReference>
<dbReference type="Proteomes" id="UP000002812">
    <property type="component" value="Unassembled WGS sequence"/>
</dbReference>
<evidence type="ECO:0000313" key="7">
    <source>
        <dbReference type="Proteomes" id="UP000002812"/>
    </source>
</evidence>
<sequence length="180" mass="19762">MSGTSPPTPRDHITMVDHDYSDCSEDVSLIGADREHRRSSTPDGLYQHKINRHYNPLYIAVVASLTFLITDIAGQIIVAPRLAIFEHIICKAYYTQVSGAAGTGMGDCKVEPVQSELALINGWREMFDNIPAIAVSIPYGVVADRFGRKKVLLIAMVGCLLSDIWVGVVSKLMVKFNLLA</sequence>
<protein>
    <recommendedName>
        <fullName evidence="8">Major facilitator superfamily (MFS) profile domain-containing protein</fullName>
    </recommendedName>
</protein>
<keyword evidence="3 5" id="KW-1133">Transmembrane helix</keyword>
<feature type="transmembrane region" description="Helical" evidence="5">
    <location>
        <begin position="151"/>
        <end position="174"/>
    </location>
</feature>
<evidence type="ECO:0000313" key="6">
    <source>
        <dbReference type="EMBL" id="EIT79518.1"/>
    </source>
</evidence>
<feature type="transmembrane region" description="Helical" evidence="5">
    <location>
        <begin position="57"/>
        <end position="78"/>
    </location>
</feature>
<organism evidence="6 7">
    <name type="scientific">Aspergillus oryzae (strain 3.042)</name>
    <name type="common">Yellow koji mold</name>
    <dbReference type="NCBI Taxonomy" id="1160506"/>
    <lineage>
        <taxon>Eukaryota</taxon>
        <taxon>Fungi</taxon>
        <taxon>Dikarya</taxon>
        <taxon>Ascomycota</taxon>
        <taxon>Pezizomycotina</taxon>
        <taxon>Eurotiomycetes</taxon>
        <taxon>Eurotiomycetidae</taxon>
        <taxon>Eurotiales</taxon>
        <taxon>Aspergillaceae</taxon>
        <taxon>Aspergillus</taxon>
        <taxon>Aspergillus subgen. Circumdati</taxon>
    </lineage>
</organism>
<keyword evidence="2 5" id="KW-0812">Transmembrane</keyword>
<dbReference type="GO" id="GO:0016020">
    <property type="term" value="C:membrane"/>
    <property type="evidence" value="ECO:0007669"/>
    <property type="project" value="UniProtKB-SubCell"/>
</dbReference>
<gene>
    <name evidence="6" type="ORF">Ao3042_04036</name>
</gene>
<comment type="caution">
    <text evidence="6">The sequence shown here is derived from an EMBL/GenBank/DDBJ whole genome shotgun (WGS) entry which is preliminary data.</text>
</comment>
<dbReference type="OrthoDB" id="194139at2759"/>
<dbReference type="AlphaFoldDB" id="I8TZ01"/>
<evidence type="ECO:0008006" key="8">
    <source>
        <dbReference type="Google" id="ProtNLM"/>
    </source>
</evidence>
<comment type="subcellular location">
    <subcellularLocation>
        <location evidence="1">Membrane</location>
        <topology evidence="1">Multi-pass membrane protein</topology>
    </subcellularLocation>
</comment>
<dbReference type="InterPro" id="IPR036259">
    <property type="entry name" value="MFS_trans_sf"/>
</dbReference>
<evidence type="ECO:0000256" key="5">
    <source>
        <dbReference type="SAM" id="Phobius"/>
    </source>
</evidence>
<dbReference type="HOGENOM" id="CLU_139258_0_0_1"/>
<name>I8TZ01_ASPO3</name>
<evidence type="ECO:0000256" key="4">
    <source>
        <dbReference type="ARBA" id="ARBA00023136"/>
    </source>
</evidence>
<proteinExistence type="predicted"/>
<accession>I8TZ01</accession>
<evidence type="ECO:0000256" key="2">
    <source>
        <dbReference type="ARBA" id="ARBA00022692"/>
    </source>
</evidence>
<evidence type="ECO:0000256" key="1">
    <source>
        <dbReference type="ARBA" id="ARBA00004141"/>
    </source>
</evidence>
<dbReference type="Gene3D" id="1.20.1250.20">
    <property type="entry name" value="MFS general substrate transporter like domains"/>
    <property type="match status" value="1"/>
</dbReference>